<protein>
    <recommendedName>
        <fullName evidence="3">HK97 gp10 family phage protein</fullName>
    </recommendedName>
</protein>
<gene>
    <name evidence="1" type="ORF">ANI01nite_19320</name>
</gene>
<keyword evidence="2" id="KW-1185">Reference proteome</keyword>
<evidence type="ECO:0000313" key="1">
    <source>
        <dbReference type="EMBL" id="GEC12729.1"/>
    </source>
</evidence>
<comment type="caution">
    <text evidence="1">The sequence shown here is derived from an EMBL/GenBank/DDBJ whole genome shotgun (WGS) entry which is preliminary data.</text>
</comment>
<reference evidence="1 2" key="1">
    <citation type="submission" date="2019-06" db="EMBL/GenBank/DDBJ databases">
        <title>Whole genome shotgun sequence of Glutamicibacter nicotianae NBRC 14234.</title>
        <authorList>
            <person name="Hosoyama A."/>
            <person name="Uohara A."/>
            <person name="Ohji S."/>
            <person name="Ichikawa N."/>
        </authorList>
    </citation>
    <scope>NUCLEOTIDE SEQUENCE [LARGE SCALE GENOMIC DNA]</scope>
    <source>
        <strain evidence="1 2">NBRC 14234</strain>
    </source>
</reference>
<proteinExistence type="predicted"/>
<dbReference type="EMBL" id="BJNE01000007">
    <property type="protein sequence ID" value="GEC12729.1"/>
    <property type="molecule type" value="Genomic_DNA"/>
</dbReference>
<accession>A0ABQ0RLP8</accession>
<evidence type="ECO:0000313" key="2">
    <source>
        <dbReference type="Proteomes" id="UP000316242"/>
    </source>
</evidence>
<evidence type="ECO:0008006" key="3">
    <source>
        <dbReference type="Google" id="ProtNLM"/>
    </source>
</evidence>
<dbReference type="Proteomes" id="UP000316242">
    <property type="component" value="Unassembled WGS sequence"/>
</dbReference>
<sequence length="137" mass="14451">MEGGERVSLDDSELRLLSQDLGLVPDGIIPKVRGVVRKGALNVKNAMQRDFRASSSFRHAARSVDFEEISSGAFGRTNIAAEIGPNKARANTAGLAGFAYFGGSLGGGGTVRDPAEALADEAPNFEKYLLDVLEGLI</sequence>
<organism evidence="1 2">
    <name type="scientific">Glutamicibacter nicotianae</name>
    <name type="common">Arthrobacter nicotianae</name>
    <dbReference type="NCBI Taxonomy" id="37929"/>
    <lineage>
        <taxon>Bacteria</taxon>
        <taxon>Bacillati</taxon>
        <taxon>Actinomycetota</taxon>
        <taxon>Actinomycetes</taxon>
        <taxon>Micrococcales</taxon>
        <taxon>Micrococcaceae</taxon>
        <taxon>Glutamicibacter</taxon>
    </lineage>
</organism>
<name>A0ABQ0RLP8_GLUNI</name>